<evidence type="ECO:0000313" key="11">
    <source>
        <dbReference type="EMBL" id="JAS36192.1"/>
    </source>
</evidence>
<feature type="region of interest" description="Disordered" evidence="9">
    <location>
        <begin position="1"/>
        <end position="23"/>
    </location>
</feature>
<feature type="compositionally biased region" description="Basic residues" evidence="9">
    <location>
        <begin position="376"/>
        <end position="391"/>
    </location>
</feature>
<feature type="region of interest" description="Disordered" evidence="9">
    <location>
        <begin position="1083"/>
        <end position="1179"/>
    </location>
</feature>
<feature type="compositionally biased region" description="Basic and acidic residues" evidence="9">
    <location>
        <begin position="221"/>
        <end position="246"/>
    </location>
</feature>
<feature type="compositionally biased region" description="Acidic residues" evidence="9">
    <location>
        <begin position="180"/>
        <end position="199"/>
    </location>
</feature>
<proteinExistence type="inferred from homology"/>
<feature type="compositionally biased region" description="Basic and acidic residues" evidence="9">
    <location>
        <begin position="304"/>
        <end position="313"/>
    </location>
</feature>
<dbReference type="CDD" id="cd05528">
    <property type="entry name" value="Bromo_AAA"/>
    <property type="match status" value="1"/>
</dbReference>
<comment type="similarity">
    <text evidence="1">Belongs to the AAA ATPase family.</text>
</comment>
<feature type="compositionally biased region" description="Polar residues" evidence="9">
    <location>
        <begin position="1122"/>
        <end position="1131"/>
    </location>
</feature>
<dbReference type="GO" id="GO:0006337">
    <property type="term" value="P:nucleosome disassembly"/>
    <property type="evidence" value="ECO:0007669"/>
    <property type="project" value="TreeGrafter"/>
</dbReference>
<evidence type="ECO:0000256" key="7">
    <source>
        <dbReference type="ARBA" id="ARBA00075625"/>
    </source>
</evidence>
<dbReference type="PANTHER" id="PTHR23069:SF0">
    <property type="entry name" value="TAT-BINDING HOMOLOG 7"/>
    <property type="match status" value="1"/>
</dbReference>
<evidence type="ECO:0000256" key="1">
    <source>
        <dbReference type="ARBA" id="ARBA00006914"/>
    </source>
</evidence>
<dbReference type="InterPro" id="IPR018359">
    <property type="entry name" value="Bromodomain_CS"/>
</dbReference>
<dbReference type="GO" id="GO:0045815">
    <property type="term" value="P:transcription initiation-coupled chromatin remodeling"/>
    <property type="evidence" value="ECO:0007669"/>
    <property type="project" value="TreeGrafter"/>
</dbReference>
<dbReference type="PROSITE" id="PS00633">
    <property type="entry name" value="BROMODOMAIN_1"/>
    <property type="match status" value="1"/>
</dbReference>
<dbReference type="PRINTS" id="PR00503">
    <property type="entry name" value="BROMODOMAIN"/>
</dbReference>
<sequence>MDIESGSMSDKGNSDYSSSKTTKVWSRELRNRHVIANNKRSLTFPNNVRSGRHVRSCRRAITSHQLYTLSQTDDEDEEFIFTAQNSRRIQHPKHHMDGRVQSVGNRSRSSVMNGHISKSSREDDENAEEGAEGIRRSTRKRKLKYENYSDSWIVGAQTLRGYPMYGSSYSDHPDIKQEGLEEEEEEEEEEDDDDDDEEENLKVPGETDELDTEDGVAPRKVVVETRKSERRRTIDKERAEEARETDQNEQSKASGLYQDMYSRVKRTRAAKQAMYVAKGRPRREVAERKQQVNTSDESDSSSEEVSRQRDRGRVEKRKYHLRQTKPTVERFQSHVDQPLRRSSRALRDVLNSVRRHRRRRSSSTSSSSSSEDQRFERKKGKNKSTKTKGRSRCLPQWKEGEKEREKVSTVGGMPEASGRLADVDPISLDTSIRFADVGGLQAHVRCLQELVVFPMMYAEVFRKYHVKPPKGVLFHGPPGTGKTLIARALANECSQGERKVTFFMRKGADCLSKWVGESERQLRLLFEQAFQSRPSIIFFDEIDGLAPVRSAKQDQIHASIVSTLLALMDGLDDRGDIVVIGATNRIDAIDPALRRPGRFDRELLFPLPANKERQEILKIHVSKWEYPPSAVTLNHLAEMSVGYCGSDLRALCSEAVIQALRRRYPQIYKSSKKLLLNPDNVKVNKRDFDQAQRNIVPASYRSAPGFGRKLPLYLEPLLGSCVTDLVSHVKSVFPCGFLKANRSLRVVKSPKLLIMGQKKATSLVTAALLHRMEHCPVHTLDLATLYGETSRSPEEATIHVLNEVRRNIPSILYIPSITEWWSSVGATVRAVFKSLLYQLDPSLPILFLATAVIEVPKELQSLFSKYRSEVYRIKNPNVTQIEQFFRPLFFVITLKPPPPPRRKGPLEELPVAPPPSPPKLSEEQLKVIYDKEENTLRELRIFLRQICAKLARNKQFFMFSKPVDVKEVPDYLNIIKEPMDLETMMTKIDLHKYTCAQDFLNDVELICGNALEYNPDRDAADKLIRHRACYLRDTAYALIKAEMDSDFEDTCREIRAARKTRTNNVNKFAPEFVRAQDPNEIKKNALTENNSKDIASTTLCENPSNPTPASNNSNENILKNNVKTTVKSLIDSNELRRKRRRNPWSRGLITKKGKVKIADKSNSGGESHGNPGAEDLTIENSEVESTCLLRQKRRRSEQIGKDKVQIDTPSLPSPIKKRGRPIKSREKVDQSGEAVNKPVVNQLKEDDSVISMEISSELENVAQSTPLKKKRTTSETNNEVMVNGVDGMSSEDNDNDSQGNEKDESSQNEDPLAASDSSFMTENASNLRRTVILHKPSLHKLLAETVSVTKNITSFEILIDLYAQLRQIISRYLKVADRTALPQELELELKRFTKRCKEEEIVDMDESFQIHYNESTFT</sequence>
<dbReference type="InterPro" id="IPR003959">
    <property type="entry name" value="ATPase_AAA_core"/>
</dbReference>
<feature type="compositionally biased region" description="Basic and acidic residues" evidence="9">
    <location>
        <begin position="398"/>
        <end position="407"/>
    </location>
</feature>
<gene>
    <name evidence="11" type="ORF">g.12006</name>
</gene>
<accession>A0A1B6EE35</accession>
<feature type="region of interest" description="Disordered" evidence="9">
    <location>
        <begin position="90"/>
        <end position="135"/>
    </location>
</feature>
<reference evidence="11" key="1">
    <citation type="submission" date="2015-12" db="EMBL/GenBank/DDBJ databases">
        <title>De novo transcriptome assembly of four potential Pierce s Disease insect vectors from Arizona vineyards.</title>
        <authorList>
            <person name="Tassone E.E."/>
        </authorList>
    </citation>
    <scope>NUCLEOTIDE SEQUENCE</scope>
</reference>
<evidence type="ECO:0000259" key="10">
    <source>
        <dbReference type="PROSITE" id="PS50014"/>
    </source>
</evidence>
<dbReference type="SMART" id="SM00382">
    <property type="entry name" value="AAA"/>
    <property type="match status" value="1"/>
</dbReference>
<dbReference type="EMBL" id="GEDC01001106">
    <property type="protein sequence ID" value="JAS36192.1"/>
    <property type="molecule type" value="Transcribed_RNA"/>
</dbReference>
<evidence type="ECO:0000256" key="6">
    <source>
        <dbReference type="ARBA" id="ARBA00074192"/>
    </source>
</evidence>
<dbReference type="InterPro" id="IPR045199">
    <property type="entry name" value="ATAD2-like"/>
</dbReference>
<dbReference type="InterPro" id="IPR036427">
    <property type="entry name" value="Bromodomain-like_sf"/>
</dbReference>
<dbReference type="InterPro" id="IPR041569">
    <property type="entry name" value="AAA_lid_3"/>
</dbReference>
<dbReference type="InterPro" id="IPR027417">
    <property type="entry name" value="P-loop_NTPase"/>
</dbReference>
<keyword evidence="2" id="KW-0547">Nucleotide-binding</keyword>
<feature type="compositionally biased region" description="Polar residues" evidence="9">
    <location>
        <begin position="1086"/>
        <end position="1101"/>
    </location>
</feature>
<dbReference type="SUPFAM" id="SSF47370">
    <property type="entry name" value="Bromodomain"/>
    <property type="match status" value="1"/>
</dbReference>
<dbReference type="Pfam" id="PF17862">
    <property type="entry name" value="AAA_lid_3"/>
    <property type="match status" value="1"/>
</dbReference>
<feature type="region of interest" description="Disordered" evidence="9">
    <location>
        <begin position="1192"/>
        <end position="1239"/>
    </location>
</feature>
<evidence type="ECO:0000256" key="8">
    <source>
        <dbReference type="PROSITE-ProRule" id="PRU00035"/>
    </source>
</evidence>
<feature type="compositionally biased region" description="Basic and acidic residues" evidence="9">
    <location>
        <begin position="1196"/>
        <end position="1205"/>
    </location>
</feature>
<dbReference type="InterPro" id="IPR001487">
    <property type="entry name" value="Bromodomain"/>
</dbReference>
<dbReference type="InterPro" id="IPR003593">
    <property type="entry name" value="AAA+_ATPase"/>
</dbReference>
<feature type="compositionally biased region" description="Basic and acidic residues" evidence="9">
    <location>
        <begin position="327"/>
        <end position="339"/>
    </location>
</feature>
<dbReference type="PANTHER" id="PTHR23069">
    <property type="entry name" value="AAA DOMAIN-CONTAINING"/>
    <property type="match status" value="1"/>
</dbReference>
<dbReference type="Gene3D" id="1.10.8.60">
    <property type="match status" value="1"/>
</dbReference>
<dbReference type="GO" id="GO:0003682">
    <property type="term" value="F:chromatin binding"/>
    <property type="evidence" value="ECO:0007669"/>
    <property type="project" value="TreeGrafter"/>
</dbReference>
<feature type="region of interest" description="Disordered" evidence="9">
    <location>
        <begin position="1259"/>
        <end position="1318"/>
    </location>
</feature>
<evidence type="ECO:0000256" key="5">
    <source>
        <dbReference type="ARBA" id="ARBA00057193"/>
    </source>
</evidence>
<feature type="compositionally biased region" description="Low complexity" evidence="9">
    <location>
        <begin position="1102"/>
        <end position="1121"/>
    </location>
</feature>
<dbReference type="SUPFAM" id="SSF52540">
    <property type="entry name" value="P-loop containing nucleoside triphosphate hydrolases"/>
    <property type="match status" value="2"/>
</dbReference>
<organism evidence="11">
    <name type="scientific">Clastoptera arizonana</name>
    <name type="common">Arizona spittle bug</name>
    <dbReference type="NCBI Taxonomy" id="38151"/>
    <lineage>
        <taxon>Eukaryota</taxon>
        <taxon>Metazoa</taxon>
        <taxon>Ecdysozoa</taxon>
        <taxon>Arthropoda</taxon>
        <taxon>Hexapoda</taxon>
        <taxon>Insecta</taxon>
        <taxon>Pterygota</taxon>
        <taxon>Neoptera</taxon>
        <taxon>Paraneoptera</taxon>
        <taxon>Hemiptera</taxon>
        <taxon>Auchenorrhyncha</taxon>
        <taxon>Cercopoidea</taxon>
        <taxon>Clastopteridae</taxon>
        <taxon>Clastoptera</taxon>
    </lineage>
</organism>
<dbReference type="Gene3D" id="3.40.50.300">
    <property type="entry name" value="P-loop containing nucleotide triphosphate hydrolases"/>
    <property type="match status" value="1"/>
</dbReference>
<dbReference type="Pfam" id="PF00004">
    <property type="entry name" value="AAA"/>
    <property type="match status" value="1"/>
</dbReference>
<dbReference type="PROSITE" id="PS50014">
    <property type="entry name" value="BROMODOMAIN_2"/>
    <property type="match status" value="1"/>
</dbReference>
<dbReference type="Gene3D" id="1.20.920.10">
    <property type="entry name" value="Bromodomain-like"/>
    <property type="match status" value="1"/>
</dbReference>
<evidence type="ECO:0000256" key="3">
    <source>
        <dbReference type="ARBA" id="ARBA00022840"/>
    </source>
</evidence>
<dbReference type="FunFam" id="1.10.8.60:FF:000016">
    <property type="entry name" value="ATPase family AAA domain-containing protein 2B"/>
    <property type="match status" value="1"/>
</dbReference>
<feature type="domain" description="Bromo" evidence="10">
    <location>
        <begin position="951"/>
        <end position="1021"/>
    </location>
</feature>
<dbReference type="PROSITE" id="PS00674">
    <property type="entry name" value="AAA"/>
    <property type="match status" value="1"/>
</dbReference>
<comment type="function">
    <text evidence="5">Thought to form a complex that enhances transcription from repetitive DNA sequences by modulating chromatin structure.</text>
</comment>
<evidence type="ECO:0000256" key="4">
    <source>
        <dbReference type="ARBA" id="ARBA00023117"/>
    </source>
</evidence>
<feature type="compositionally biased region" description="Basic residues" evidence="9">
    <location>
        <begin position="1136"/>
        <end position="1155"/>
    </location>
</feature>
<dbReference type="GO" id="GO:0042393">
    <property type="term" value="F:histone binding"/>
    <property type="evidence" value="ECO:0007669"/>
    <property type="project" value="TreeGrafter"/>
</dbReference>
<dbReference type="GO" id="GO:0016887">
    <property type="term" value="F:ATP hydrolysis activity"/>
    <property type="evidence" value="ECO:0007669"/>
    <property type="project" value="InterPro"/>
</dbReference>
<feature type="region of interest" description="Disordered" evidence="9">
    <location>
        <begin position="164"/>
        <end position="418"/>
    </location>
</feature>
<keyword evidence="4 8" id="KW-0103">Bromodomain</keyword>
<feature type="compositionally biased region" description="Acidic residues" evidence="9">
    <location>
        <begin position="122"/>
        <end position="131"/>
    </location>
</feature>
<keyword evidence="3" id="KW-0067">ATP-binding</keyword>
<feature type="compositionally biased region" description="Basic residues" evidence="9">
    <location>
        <begin position="314"/>
        <end position="323"/>
    </location>
</feature>
<dbReference type="GO" id="GO:0005524">
    <property type="term" value="F:ATP binding"/>
    <property type="evidence" value="ECO:0007669"/>
    <property type="project" value="UniProtKB-KW"/>
</dbReference>
<protein>
    <recommendedName>
        <fullName evidence="6">Tat-binding homolog 7</fullName>
    </recommendedName>
    <alternativeName>
        <fullName evidence="7">Lin-48 expression abnormal protein 1</fullName>
    </alternativeName>
</protein>
<evidence type="ECO:0000256" key="9">
    <source>
        <dbReference type="SAM" id="MobiDB-lite"/>
    </source>
</evidence>
<dbReference type="InterPro" id="IPR003960">
    <property type="entry name" value="ATPase_AAA_CS"/>
</dbReference>
<dbReference type="SMART" id="SM00297">
    <property type="entry name" value="BROMO"/>
    <property type="match status" value="1"/>
</dbReference>
<dbReference type="GO" id="GO:0005634">
    <property type="term" value="C:nucleus"/>
    <property type="evidence" value="ECO:0007669"/>
    <property type="project" value="TreeGrafter"/>
</dbReference>
<name>A0A1B6EE35_9HEMI</name>
<dbReference type="FunFam" id="3.40.50.300:FF:000061">
    <property type="entry name" value="ATPase family, AAA domain-containing 2"/>
    <property type="match status" value="1"/>
</dbReference>
<feature type="compositionally biased region" description="Polar residues" evidence="9">
    <location>
        <begin position="102"/>
        <end position="112"/>
    </location>
</feature>
<dbReference type="GO" id="GO:0006334">
    <property type="term" value="P:nucleosome assembly"/>
    <property type="evidence" value="ECO:0007669"/>
    <property type="project" value="TreeGrafter"/>
</dbReference>
<dbReference type="Pfam" id="PF00439">
    <property type="entry name" value="Bromodomain"/>
    <property type="match status" value="1"/>
</dbReference>
<evidence type="ECO:0000256" key="2">
    <source>
        <dbReference type="ARBA" id="ARBA00022741"/>
    </source>
</evidence>